<keyword evidence="3" id="KW-1185">Reference proteome</keyword>
<name>A0A5C4QMR4_9ACTN</name>
<protein>
    <recommendedName>
        <fullName evidence="1">YopA central domain-containing protein</fullName>
    </recommendedName>
</protein>
<evidence type="ECO:0000313" key="3">
    <source>
        <dbReference type="Proteomes" id="UP000306145"/>
    </source>
</evidence>
<reference evidence="2 3" key="1">
    <citation type="submission" date="2019-06" db="EMBL/GenBank/DDBJ databases">
        <title>Micromonospora ordensis sp. nov., isolated from deep marine sediment.</title>
        <authorList>
            <person name="Veyisoglu A."/>
            <person name="Carro L."/>
            <person name="Klenk H.-P."/>
            <person name="Sahin N."/>
        </authorList>
    </citation>
    <scope>NUCLEOTIDE SEQUENCE [LARGE SCALE GENOMIC DNA]</scope>
    <source>
        <strain evidence="2 3">S2509</strain>
    </source>
</reference>
<sequence length="476" mass="51512">MSDPLLEPVVQMDDVSGPVTLVRAAGRLSLRGRAALNGWCELTGLWDGRGLQGTFVATCDEDIARAVGAGDLVAEAVEVTDGELGSARFAIAPGTTFEVQSTLWDEELKVTFRPGTPEVHFAQPRDFTRHVTAHLLNVPPYAGAPTRVHTGSGFMRTFQRLDLTAGPWRVSIDGLWAWAFDRAANSDKPDVRAAVKPFTDLQRGGGHLITHTLRLERGNGASFGPKQARSVLDRMGLVLSFAFANPARPLYTYGFASPGQVSWAVLDVAPPLFPARGKAGARGWLPRRDDAGAGSAEALSAGLSRMLDRWLTDSAAQDATVLRESITRAVDWYVAAVGAFGRKECIVLAQASLEVLAMYYLTQHLRLSDRGQEGLTVADQLSVVLASLRIPSDIPTGWKELAGRKSDGPRSGPEVVTAARNAAVHPRGRGAQPPPSQASEEQTLALWYIEMILLRLLDYQGVYWDRLERANRSLGA</sequence>
<dbReference type="AlphaFoldDB" id="A0A5C4QMR4"/>
<dbReference type="OrthoDB" id="2443673at2"/>
<proteinExistence type="predicted"/>
<comment type="caution">
    <text evidence="2">The sequence shown here is derived from an EMBL/GenBank/DDBJ whole genome shotgun (WGS) entry which is preliminary data.</text>
</comment>
<evidence type="ECO:0000259" key="1">
    <source>
        <dbReference type="Pfam" id="PF26308"/>
    </source>
</evidence>
<dbReference type="Proteomes" id="UP000306145">
    <property type="component" value="Unassembled WGS sequence"/>
</dbReference>
<accession>A0A5C4QMR4</accession>
<dbReference type="EMBL" id="VDFY01000180">
    <property type="protein sequence ID" value="TNH26838.1"/>
    <property type="molecule type" value="Genomic_DNA"/>
</dbReference>
<dbReference type="InterPro" id="IPR058684">
    <property type="entry name" value="YopA_M"/>
</dbReference>
<evidence type="ECO:0000313" key="2">
    <source>
        <dbReference type="EMBL" id="TNH26838.1"/>
    </source>
</evidence>
<dbReference type="Pfam" id="PF26308">
    <property type="entry name" value="YopA_M"/>
    <property type="match status" value="1"/>
</dbReference>
<gene>
    <name evidence="2" type="ORF">FHG89_19835</name>
</gene>
<organism evidence="2 3">
    <name type="scientific">Micromonospora orduensis</name>
    <dbReference type="NCBI Taxonomy" id="1420891"/>
    <lineage>
        <taxon>Bacteria</taxon>
        <taxon>Bacillati</taxon>
        <taxon>Actinomycetota</taxon>
        <taxon>Actinomycetes</taxon>
        <taxon>Micromonosporales</taxon>
        <taxon>Micromonosporaceae</taxon>
        <taxon>Micromonospora</taxon>
    </lineage>
</organism>
<feature type="domain" description="YopA central" evidence="1">
    <location>
        <begin position="129"/>
        <end position="264"/>
    </location>
</feature>
<dbReference type="RefSeq" id="WP_139585887.1">
    <property type="nucleotide sequence ID" value="NZ_VDFY01000180.1"/>
</dbReference>